<evidence type="ECO:0000313" key="1">
    <source>
        <dbReference type="EMBL" id="ECQ8328301.1"/>
    </source>
</evidence>
<organism evidence="1">
    <name type="scientific">Salmonella enterica</name>
    <name type="common">Salmonella choleraesuis</name>
    <dbReference type="NCBI Taxonomy" id="28901"/>
    <lineage>
        <taxon>Bacteria</taxon>
        <taxon>Pseudomonadati</taxon>
        <taxon>Pseudomonadota</taxon>
        <taxon>Gammaproteobacteria</taxon>
        <taxon>Enterobacterales</taxon>
        <taxon>Enterobacteriaceae</taxon>
        <taxon>Salmonella</taxon>
    </lineage>
</organism>
<dbReference type="InterPro" id="IPR025153">
    <property type="entry name" value="Ead_Ea22"/>
</dbReference>
<proteinExistence type="predicted"/>
<comment type="caution">
    <text evidence="1">The sequence shown here is derived from an EMBL/GenBank/DDBJ whole genome shotgun (WGS) entry which is preliminary data.</text>
</comment>
<name>A0A5Y9Y9C4_SALER</name>
<accession>A0A5Y9Y9C4</accession>
<gene>
    <name evidence="1" type="ORF">F0154_17220</name>
</gene>
<sequence length="326" mass="36431">MSNIDKQALRQIAESVDREEWDVLDNGDADYQVIVSGSLERGATYRSYQPVTNEISNKKIAAFIAAFNPKVALALLDELDKKQQYIKLRDQENEDIALTVGKLRVELEHYKSREERVTKLVLDNSTSWDVLYEKLEAAEKRIAEQREYYEGVIADGSKRIAELESNEVREVGNKFLVVRHPGKTPAIKHCTGDLEDFLRKLIEQDPLVTIDIITHRYYGVGGQWVQDAGEYLQMMQGAGIGVKHQEDSVDSDVSSRNQPGMVVAVHIDAGDFVKFKGQVFEVEETDFDDHDVTLWFVGGNALKCAAGCPVEVVSAPVAAGIKVNGE</sequence>
<dbReference type="EMBL" id="AAKDBL010000008">
    <property type="protein sequence ID" value="ECQ8328301.1"/>
    <property type="molecule type" value="Genomic_DNA"/>
</dbReference>
<dbReference type="AlphaFoldDB" id="A0A5Y9Y9C4"/>
<reference evidence="1" key="1">
    <citation type="submission" date="2019-09" db="EMBL/GenBank/DDBJ databases">
        <authorList>
            <consortium name="PulseNet: The National Subtyping Network for Foodborne Disease Surveillance"/>
            <person name="Tarr C.L."/>
            <person name="Trees E."/>
            <person name="Katz L.S."/>
            <person name="Carleton-Romer H.A."/>
            <person name="Stroika S."/>
            <person name="Kucerova Z."/>
            <person name="Roache K.F."/>
            <person name="Sabol A.L."/>
            <person name="Besser J."/>
            <person name="Gerner-Smidt P."/>
        </authorList>
    </citation>
    <scope>NUCLEOTIDE SEQUENCE</scope>
    <source>
        <strain evidence="1">PNUSAS095236</strain>
    </source>
</reference>
<dbReference type="Pfam" id="PF13935">
    <property type="entry name" value="Ead_Ea22"/>
    <property type="match status" value="1"/>
</dbReference>
<protein>
    <submittedName>
        <fullName evidence="1">Ead/Ea22-like family protein</fullName>
    </submittedName>
</protein>